<dbReference type="AlphaFoldDB" id="F2NRB4"/>
<dbReference type="HOGENOM" id="CLU_2884506_0_0_0"/>
<evidence type="ECO:0000313" key="1">
    <source>
        <dbReference type="EMBL" id="AEB12963.1"/>
    </source>
</evidence>
<dbReference type="Proteomes" id="UP000007030">
    <property type="component" value="Chromosome"/>
</dbReference>
<gene>
    <name evidence="1" type="ordered locus">Marky_2244</name>
</gene>
<proteinExistence type="predicted"/>
<keyword evidence="2" id="KW-1185">Reference proteome</keyword>
<reference evidence="1 2" key="1">
    <citation type="journal article" date="2012" name="Stand. Genomic Sci.">
        <title>Complete genome sequence of the aerobic, heterotroph Marinithermus hydrothermalis type strain (T1(T)) from a deep-sea hydrothermal vent chimney.</title>
        <authorList>
            <person name="Copeland A."/>
            <person name="Gu W."/>
            <person name="Yasawong M."/>
            <person name="Lapidus A."/>
            <person name="Lucas S."/>
            <person name="Deshpande S."/>
            <person name="Pagani I."/>
            <person name="Tapia R."/>
            <person name="Cheng J.F."/>
            <person name="Goodwin L.A."/>
            <person name="Pitluck S."/>
            <person name="Liolios K."/>
            <person name="Ivanova N."/>
            <person name="Mavromatis K."/>
            <person name="Mikhailova N."/>
            <person name="Pati A."/>
            <person name="Chen A."/>
            <person name="Palaniappan K."/>
            <person name="Land M."/>
            <person name="Pan C."/>
            <person name="Brambilla E.M."/>
            <person name="Rohde M."/>
            <person name="Tindall B.J."/>
            <person name="Sikorski J."/>
            <person name="Goker M."/>
            <person name="Detter J.C."/>
            <person name="Bristow J."/>
            <person name="Eisen J.A."/>
            <person name="Markowitz V."/>
            <person name="Hugenholtz P."/>
            <person name="Kyrpides N.C."/>
            <person name="Klenk H.P."/>
            <person name="Woyke T."/>
        </authorList>
    </citation>
    <scope>NUCLEOTIDE SEQUENCE [LARGE SCALE GENOMIC DNA]</scope>
    <source>
        <strain evidence="2">DSM 14884 / JCM 11576 / T1</strain>
    </source>
</reference>
<sequence length="61" mass="6971">MRFKLVTGSDPELFEERLNRFVESLPEDAIVVDVKLTATQAGEGVTYAALVQYKRVEPWQE</sequence>
<dbReference type="EMBL" id="CP002630">
    <property type="protein sequence ID" value="AEB12963.1"/>
    <property type="molecule type" value="Genomic_DNA"/>
</dbReference>
<name>F2NRB4_MARHT</name>
<evidence type="ECO:0000313" key="2">
    <source>
        <dbReference type="Proteomes" id="UP000007030"/>
    </source>
</evidence>
<evidence type="ECO:0008006" key="3">
    <source>
        <dbReference type="Google" id="ProtNLM"/>
    </source>
</evidence>
<dbReference type="KEGG" id="mhd:Marky_2244"/>
<dbReference type="eggNOG" id="ENOG5033IG8">
    <property type="taxonomic scope" value="Bacteria"/>
</dbReference>
<dbReference type="STRING" id="869210.Marky_2244"/>
<organism evidence="1 2">
    <name type="scientific">Marinithermus hydrothermalis (strain DSM 14884 / JCM 11576 / T1)</name>
    <dbReference type="NCBI Taxonomy" id="869210"/>
    <lineage>
        <taxon>Bacteria</taxon>
        <taxon>Thermotogati</taxon>
        <taxon>Deinococcota</taxon>
        <taxon>Deinococci</taxon>
        <taxon>Thermales</taxon>
        <taxon>Thermaceae</taxon>
        <taxon>Marinithermus</taxon>
    </lineage>
</organism>
<protein>
    <recommendedName>
        <fullName evidence="3">Sporulation protein Cse60</fullName>
    </recommendedName>
</protein>
<accession>F2NRB4</accession>